<feature type="region of interest" description="Disordered" evidence="1">
    <location>
        <begin position="49"/>
        <end position="72"/>
    </location>
</feature>
<dbReference type="EMBL" id="PPHD01026062">
    <property type="protein sequence ID" value="POI26956.1"/>
    <property type="molecule type" value="Genomic_DNA"/>
</dbReference>
<dbReference type="AlphaFoldDB" id="A0A2P4SS66"/>
<dbReference type="Proteomes" id="UP000237246">
    <property type="component" value="Unassembled WGS sequence"/>
</dbReference>
<gene>
    <name evidence="2" type="ORF">CIB84_009294</name>
</gene>
<protein>
    <submittedName>
        <fullName evidence="2">Uncharacterized protein</fullName>
    </submittedName>
</protein>
<proteinExistence type="predicted"/>
<evidence type="ECO:0000313" key="2">
    <source>
        <dbReference type="EMBL" id="POI26956.1"/>
    </source>
</evidence>
<evidence type="ECO:0000313" key="3">
    <source>
        <dbReference type="Proteomes" id="UP000237246"/>
    </source>
</evidence>
<accession>A0A2P4SS66</accession>
<comment type="caution">
    <text evidence="2">The sequence shown here is derived from an EMBL/GenBank/DDBJ whole genome shotgun (WGS) entry which is preliminary data.</text>
</comment>
<feature type="non-terminal residue" evidence="2">
    <location>
        <position position="1"/>
    </location>
</feature>
<reference evidence="2 3" key="1">
    <citation type="submission" date="2018-01" db="EMBL/GenBank/DDBJ databases">
        <title>Comparison of the Chinese Bamboo Partridge and Red Junglefowl genome sequences highlights the importance of demography in genome evolution.</title>
        <authorList>
            <person name="Tiley G.P."/>
            <person name="Kimball R.T."/>
            <person name="Braun E.L."/>
            <person name="Burleigh J.G."/>
        </authorList>
    </citation>
    <scope>NUCLEOTIDE SEQUENCE [LARGE SCALE GENOMIC DNA]</scope>
    <source>
        <strain evidence="2">RTK389</strain>
        <tissue evidence="2">Blood</tissue>
    </source>
</reference>
<sequence length="72" mass="7995">SAVCGIDVIFLQFAYFKYQSLTKGVLLEMPSLWVGNRVPGNFKHAAPTLSISEPSDMPRRTPKKPLMTAEVN</sequence>
<organism evidence="2 3">
    <name type="scientific">Bambusicola thoracicus</name>
    <name type="common">Chinese bamboo-partridge</name>
    <name type="synonym">Perdix thoracica</name>
    <dbReference type="NCBI Taxonomy" id="9083"/>
    <lineage>
        <taxon>Eukaryota</taxon>
        <taxon>Metazoa</taxon>
        <taxon>Chordata</taxon>
        <taxon>Craniata</taxon>
        <taxon>Vertebrata</taxon>
        <taxon>Euteleostomi</taxon>
        <taxon>Archelosauria</taxon>
        <taxon>Archosauria</taxon>
        <taxon>Dinosauria</taxon>
        <taxon>Saurischia</taxon>
        <taxon>Theropoda</taxon>
        <taxon>Coelurosauria</taxon>
        <taxon>Aves</taxon>
        <taxon>Neognathae</taxon>
        <taxon>Galloanserae</taxon>
        <taxon>Galliformes</taxon>
        <taxon>Phasianidae</taxon>
        <taxon>Perdicinae</taxon>
        <taxon>Bambusicola</taxon>
    </lineage>
</organism>
<keyword evidence="3" id="KW-1185">Reference proteome</keyword>
<name>A0A2P4SS66_BAMTH</name>
<evidence type="ECO:0000256" key="1">
    <source>
        <dbReference type="SAM" id="MobiDB-lite"/>
    </source>
</evidence>